<comment type="caution">
    <text evidence="2">The sequence shown here is derived from an EMBL/GenBank/DDBJ whole genome shotgun (WGS) entry which is preliminary data.</text>
</comment>
<evidence type="ECO:0000313" key="3">
    <source>
        <dbReference type="Proteomes" id="UP001159363"/>
    </source>
</evidence>
<evidence type="ECO:0000313" key="2">
    <source>
        <dbReference type="EMBL" id="KAJ8897337.1"/>
    </source>
</evidence>
<gene>
    <name evidence="2" type="ORF">PR048_002683</name>
</gene>
<keyword evidence="3" id="KW-1185">Reference proteome</keyword>
<sequence length="412" mass="46510">MQQLLPLAMNHNLRCKKTGQAERMELSSASKNYHDTDSPLRRQRDKHPRKITGLVFGIPICISRPGDSCRSLSVVRGNKQRGPLLLASPFRVAFIFAFLETVEKHLEKWASSKVSNTLATDGLRDSKPGQARFKYIPHTLGATVGHCSPPSKANQVQFPAGSLQTLACENRAGRCSWSAGFLWDAPRPLPFHSGAASYSHHFTLSGSQDLCDKNHPNIFTHSLHPTDRARELLPAMDNKVSESKRNDFGYEEDRNEIFSKLQVAVELSTYLVDASCVLWDKTKRASFYLAPLNQLHKETSLTRGHVNLPGLTGGAICQAVSLQKGPRRRRRQQDYNVKPPRAAIRVPKRSDRDTKRTWICFWESPFTTHQQWLLEVRGEQVAGQPYPNEPYVQRVTYQANVQAWEAVIPVVH</sequence>
<proteinExistence type="predicted"/>
<evidence type="ECO:0000256" key="1">
    <source>
        <dbReference type="SAM" id="MobiDB-lite"/>
    </source>
</evidence>
<accession>A0ABQ9ILK9</accession>
<feature type="region of interest" description="Disordered" evidence="1">
    <location>
        <begin position="27"/>
        <end position="46"/>
    </location>
</feature>
<organism evidence="2 3">
    <name type="scientific">Dryococelus australis</name>
    <dbReference type="NCBI Taxonomy" id="614101"/>
    <lineage>
        <taxon>Eukaryota</taxon>
        <taxon>Metazoa</taxon>
        <taxon>Ecdysozoa</taxon>
        <taxon>Arthropoda</taxon>
        <taxon>Hexapoda</taxon>
        <taxon>Insecta</taxon>
        <taxon>Pterygota</taxon>
        <taxon>Neoptera</taxon>
        <taxon>Polyneoptera</taxon>
        <taxon>Phasmatodea</taxon>
        <taxon>Verophasmatodea</taxon>
        <taxon>Anareolatae</taxon>
        <taxon>Phasmatidae</taxon>
        <taxon>Eurycanthinae</taxon>
        <taxon>Dryococelus</taxon>
    </lineage>
</organism>
<dbReference type="Proteomes" id="UP001159363">
    <property type="component" value="Chromosome 1"/>
</dbReference>
<dbReference type="EMBL" id="JARBHB010000001">
    <property type="protein sequence ID" value="KAJ8897337.1"/>
    <property type="molecule type" value="Genomic_DNA"/>
</dbReference>
<feature type="compositionally biased region" description="Basic and acidic residues" evidence="1">
    <location>
        <begin position="32"/>
        <end position="42"/>
    </location>
</feature>
<name>A0ABQ9ILK9_9NEOP</name>
<reference evidence="2 3" key="1">
    <citation type="submission" date="2023-02" db="EMBL/GenBank/DDBJ databases">
        <title>LHISI_Scaffold_Assembly.</title>
        <authorList>
            <person name="Stuart O.P."/>
            <person name="Cleave R."/>
            <person name="Magrath M.J.L."/>
            <person name="Mikheyev A.S."/>
        </authorList>
    </citation>
    <scope>NUCLEOTIDE SEQUENCE [LARGE SCALE GENOMIC DNA]</scope>
    <source>
        <strain evidence="2">Daus_M_001</strain>
        <tissue evidence="2">Leg muscle</tissue>
    </source>
</reference>
<protein>
    <submittedName>
        <fullName evidence="2">Uncharacterized protein</fullName>
    </submittedName>
</protein>